<dbReference type="PROSITE" id="PS51186">
    <property type="entry name" value="GNAT"/>
    <property type="match status" value="1"/>
</dbReference>
<name>S0AMP6_FERAC</name>
<dbReference type="GO" id="GO:0016747">
    <property type="term" value="F:acyltransferase activity, transferring groups other than amino-acyl groups"/>
    <property type="evidence" value="ECO:0007669"/>
    <property type="project" value="InterPro"/>
</dbReference>
<evidence type="ECO:0000256" key="3">
    <source>
        <dbReference type="SAM" id="Phobius"/>
    </source>
</evidence>
<accession>S0AMP6</accession>
<dbReference type="KEGG" id="fac:FACI_IFERC01G0047"/>
<evidence type="ECO:0000313" key="5">
    <source>
        <dbReference type="EMBL" id="AGO60027.1"/>
    </source>
</evidence>
<evidence type="ECO:0000259" key="4">
    <source>
        <dbReference type="PROSITE" id="PS51186"/>
    </source>
</evidence>
<keyword evidence="3" id="KW-1133">Transmembrane helix</keyword>
<keyword evidence="1" id="KW-0808">Transferase</keyword>
<dbReference type="InterPro" id="IPR000182">
    <property type="entry name" value="GNAT_dom"/>
</dbReference>
<reference evidence="5 6" key="1">
    <citation type="journal article" date="2007" name="Proc. Natl. Acad. Sci. U.S.A.">
        <title>Genome dynamics in a natural archaeal population.</title>
        <authorList>
            <person name="Allen E.E."/>
            <person name="Tyson G.W."/>
            <person name="Whitaker R.J."/>
            <person name="Detter J.C."/>
            <person name="Richardson P.M."/>
            <person name="Banfield J.F."/>
        </authorList>
    </citation>
    <scope>NUCLEOTIDE SEQUENCE [LARGE SCALE GENOMIC DNA]</scope>
    <source>
        <strain evidence="6">fer1</strain>
    </source>
</reference>
<dbReference type="InterPro" id="IPR016181">
    <property type="entry name" value="Acyl_CoA_acyltransferase"/>
</dbReference>
<sequence>MFVNTFEYSRRVQRIDNILYSTDHQSLDLIISLQNNVLIVMSLFLMLIQMETTIRFAETKDLESLLKIDRLAHQEFPDWWDCLEASEMKKLIGKSKFNVLVAVVDGGIVGFLRGSLLEKNRLYVDDIFVLKELRGQGLGKQMMNLFLEEWKGKAVSVGLHTKDFNVKKFEKMGFKKKMNFMYRKL</sequence>
<gene>
    <name evidence="5" type="ORF">FACI_IFERC00001G0047</name>
</gene>
<organism evidence="5 6">
    <name type="scientific">Ferroplasma acidarmanus Fer1</name>
    <dbReference type="NCBI Taxonomy" id="333146"/>
    <lineage>
        <taxon>Archaea</taxon>
        <taxon>Methanobacteriati</taxon>
        <taxon>Thermoplasmatota</taxon>
        <taxon>Thermoplasmata</taxon>
        <taxon>Thermoplasmatales</taxon>
        <taxon>Ferroplasmaceae</taxon>
        <taxon>Ferroplasma</taxon>
    </lineage>
</organism>
<keyword evidence="6" id="KW-1185">Reference proteome</keyword>
<dbReference type="Proteomes" id="UP000014660">
    <property type="component" value="Chromosome"/>
</dbReference>
<keyword evidence="2" id="KW-0012">Acyltransferase</keyword>
<dbReference type="HOGENOM" id="CLU_1458144_0_0_2"/>
<protein>
    <recommendedName>
        <fullName evidence="4">N-acetyltransferase domain-containing protein</fullName>
    </recommendedName>
</protein>
<evidence type="ECO:0000313" key="6">
    <source>
        <dbReference type="Proteomes" id="UP000014660"/>
    </source>
</evidence>
<dbReference type="SUPFAM" id="SSF55729">
    <property type="entry name" value="Acyl-CoA N-acyltransferases (Nat)"/>
    <property type="match status" value="1"/>
</dbReference>
<keyword evidence="3" id="KW-0812">Transmembrane</keyword>
<feature type="transmembrane region" description="Helical" evidence="3">
    <location>
        <begin position="29"/>
        <end position="48"/>
    </location>
</feature>
<dbReference type="EMBL" id="CP004145">
    <property type="protein sequence ID" value="AGO60027.1"/>
    <property type="molecule type" value="Genomic_DNA"/>
</dbReference>
<dbReference type="CDD" id="cd04301">
    <property type="entry name" value="NAT_SF"/>
    <property type="match status" value="1"/>
</dbReference>
<feature type="domain" description="N-acetyltransferase" evidence="4">
    <location>
        <begin position="52"/>
        <end position="185"/>
    </location>
</feature>
<dbReference type="Gene3D" id="3.40.630.30">
    <property type="match status" value="1"/>
</dbReference>
<evidence type="ECO:0000256" key="1">
    <source>
        <dbReference type="ARBA" id="ARBA00022679"/>
    </source>
</evidence>
<dbReference type="Pfam" id="PF13673">
    <property type="entry name" value="Acetyltransf_10"/>
    <property type="match status" value="1"/>
</dbReference>
<keyword evidence="3" id="KW-0472">Membrane</keyword>
<evidence type="ECO:0000256" key="2">
    <source>
        <dbReference type="ARBA" id="ARBA00023315"/>
    </source>
</evidence>
<dbReference type="AlphaFoldDB" id="S0AMP6"/>
<proteinExistence type="predicted"/>
<dbReference type="PANTHER" id="PTHR43800:SF1">
    <property type="entry name" value="PEPTIDYL-LYSINE N-ACETYLTRANSFERASE YJAB"/>
    <property type="match status" value="1"/>
</dbReference>
<dbReference type="PANTHER" id="PTHR43800">
    <property type="entry name" value="PEPTIDYL-LYSINE N-ACETYLTRANSFERASE YJAB"/>
    <property type="match status" value="1"/>
</dbReference>